<dbReference type="InterPro" id="IPR050397">
    <property type="entry name" value="Env_Response_Regulators"/>
</dbReference>
<dbReference type="GO" id="GO:0003677">
    <property type="term" value="F:DNA binding"/>
    <property type="evidence" value="ECO:0007669"/>
    <property type="project" value="UniProtKB-KW"/>
</dbReference>
<evidence type="ECO:0000259" key="5">
    <source>
        <dbReference type="PROSITE" id="PS51063"/>
    </source>
</evidence>
<dbReference type="SUPFAM" id="SSF51206">
    <property type="entry name" value="cAMP-binding domain-like"/>
    <property type="match status" value="1"/>
</dbReference>
<dbReference type="CDD" id="cd00038">
    <property type="entry name" value="CAP_ED"/>
    <property type="match status" value="1"/>
</dbReference>
<feature type="domain" description="Cyclic nucleotide-binding" evidence="4">
    <location>
        <begin position="23"/>
        <end position="105"/>
    </location>
</feature>
<name>A0A1F5HCU3_9BACT</name>
<evidence type="ECO:0000256" key="2">
    <source>
        <dbReference type="ARBA" id="ARBA00023125"/>
    </source>
</evidence>
<dbReference type="AlphaFoldDB" id="A0A1F5HCU3"/>
<proteinExistence type="predicted"/>
<protein>
    <recommendedName>
        <fullName evidence="8">HTH crp-type domain-containing protein</fullName>
    </recommendedName>
</protein>
<dbReference type="InterPro" id="IPR012318">
    <property type="entry name" value="HTH_CRP"/>
</dbReference>
<dbReference type="GO" id="GO:0005829">
    <property type="term" value="C:cytosol"/>
    <property type="evidence" value="ECO:0007669"/>
    <property type="project" value="TreeGrafter"/>
</dbReference>
<dbReference type="Gene3D" id="1.10.10.10">
    <property type="entry name" value="Winged helix-like DNA-binding domain superfamily/Winged helix DNA-binding domain"/>
    <property type="match status" value="1"/>
</dbReference>
<sequence>MQKNTYFKLDEQFFIQFNRAQAYKKGEMILRAQEEPKEVYFLKKGFVRLYLIALTGREITFNIYKPGTYFPMIWAIGNLPNFYFFESLTDTVVYTAPREKLLELVKNNPKLLFALTKRTYIGLDGIVRLTQALLTENARGKLISVLLVLGRRFGRKETNGDLVIRLPLTHRILASLANLSRETTSLALEKLQKEKVLTFNKHSITINKLQKIEEESSIVAIEKATNLTF</sequence>
<evidence type="ECO:0000313" key="7">
    <source>
        <dbReference type="Proteomes" id="UP000176751"/>
    </source>
</evidence>
<evidence type="ECO:0008006" key="8">
    <source>
        <dbReference type="Google" id="ProtNLM"/>
    </source>
</evidence>
<keyword evidence="3" id="KW-0804">Transcription</keyword>
<dbReference type="InterPro" id="IPR018490">
    <property type="entry name" value="cNMP-bd_dom_sf"/>
</dbReference>
<dbReference type="Gene3D" id="2.60.120.10">
    <property type="entry name" value="Jelly Rolls"/>
    <property type="match status" value="1"/>
</dbReference>
<dbReference type="Pfam" id="PF00027">
    <property type="entry name" value="cNMP_binding"/>
    <property type="match status" value="1"/>
</dbReference>
<dbReference type="PANTHER" id="PTHR24567:SF26">
    <property type="entry name" value="REGULATORY PROTEIN YEIL"/>
    <property type="match status" value="1"/>
</dbReference>
<keyword evidence="1" id="KW-0805">Transcription regulation</keyword>
<dbReference type="EMBL" id="MFCA01000022">
    <property type="protein sequence ID" value="OGE01899.1"/>
    <property type="molecule type" value="Genomic_DNA"/>
</dbReference>
<evidence type="ECO:0000256" key="1">
    <source>
        <dbReference type="ARBA" id="ARBA00023015"/>
    </source>
</evidence>
<reference evidence="6 7" key="1">
    <citation type="journal article" date="2016" name="Nat. Commun.">
        <title>Thousands of microbial genomes shed light on interconnected biogeochemical processes in an aquifer system.</title>
        <authorList>
            <person name="Anantharaman K."/>
            <person name="Brown C.T."/>
            <person name="Hug L.A."/>
            <person name="Sharon I."/>
            <person name="Castelle C.J."/>
            <person name="Probst A.J."/>
            <person name="Thomas B.C."/>
            <person name="Singh A."/>
            <person name="Wilkins M.J."/>
            <person name="Karaoz U."/>
            <person name="Brodie E.L."/>
            <person name="Williams K.H."/>
            <person name="Hubbard S.S."/>
            <person name="Banfield J.F."/>
        </authorList>
    </citation>
    <scope>NUCLEOTIDE SEQUENCE [LARGE SCALE GENOMIC DNA]</scope>
</reference>
<feature type="domain" description="HTH crp-type" evidence="5">
    <location>
        <begin position="136"/>
        <end position="210"/>
    </location>
</feature>
<dbReference type="InterPro" id="IPR036390">
    <property type="entry name" value="WH_DNA-bd_sf"/>
</dbReference>
<dbReference type="InterPro" id="IPR014710">
    <property type="entry name" value="RmlC-like_jellyroll"/>
</dbReference>
<dbReference type="PROSITE" id="PS51063">
    <property type="entry name" value="HTH_CRP_2"/>
    <property type="match status" value="1"/>
</dbReference>
<dbReference type="InterPro" id="IPR036388">
    <property type="entry name" value="WH-like_DNA-bd_sf"/>
</dbReference>
<dbReference type="STRING" id="1797737.A2196_04800"/>
<gene>
    <name evidence="6" type="ORF">A2196_04800</name>
</gene>
<dbReference type="PANTHER" id="PTHR24567">
    <property type="entry name" value="CRP FAMILY TRANSCRIPTIONAL REGULATORY PROTEIN"/>
    <property type="match status" value="1"/>
</dbReference>
<dbReference type="GO" id="GO:0003700">
    <property type="term" value="F:DNA-binding transcription factor activity"/>
    <property type="evidence" value="ECO:0007669"/>
    <property type="project" value="TreeGrafter"/>
</dbReference>
<dbReference type="SMART" id="SM00100">
    <property type="entry name" value="cNMP"/>
    <property type="match status" value="1"/>
</dbReference>
<dbReference type="SUPFAM" id="SSF46785">
    <property type="entry name" value="Winged helix' DNA-binding domain"/>
    <property type="match status" value="1"/>
</dbReference>
<comment type="caution">
    <text evidence="6">The sequence shown here is derived from an EMBL/GenBank/DDBJ whole genome shotgun (WGS) entry which is preliminary data.</text>
</comment>
<organism evidence="6 7">
    <name type="scientific">Candidatus Curtissbacteria bacterium RIFOXYA1_FULL_41_14</name>
    <dbReference type="NCBI Taxonomy" id="1797737"/>
    <lineage>
        <taxon>Bacteria</taxon>
        <taxon>Candidatus Curtissiibacteriota</taxon>
    </lineage>
</organism>
<dbReference type="PROSITE" id="PS50042">
    <property type="entry name" value="CNMP_BINDING_3"/>
    <property type="match status" value="1"/>
</dbReference>
<dbReference type="SMART" id="SM00419">
    <property type="entry name" value="HTH_CRP"/>
    <property type="match status" value="1"/>
</dbReference>
<dbReference type="Proteomes" id="UP000176751">
    <property type="component" value="Unassembled WGS sequence"/>
</dbReference>
<evidence type="ECO:0000259" key="4">
    <source>
        <dbReference type="PROSITE" id="PS50042"/>
    </source>
</evidence>
<accession>A0A1F5HCU3</accession>
<dbReference type="InterPro" id="IPR000595">
    <property type="entry name" value="cNMP-bd_dom"/>
</dbReference>
<dbReference type="Pfam" id="PF13545">
    <property type="entry name" value="HTH_Crp_2"/>
    <property type="match status" value="1"/>
</dbReference>
<evidence type="ECO:0000313" key="6">
    <source>
        <dbReference type="EMBL" id="OGE01899.1"/>
    </source>
</evidence>
<keyword evidence="2" id="KW-0238">DNA-binding</keyword>
<evidence type="ECO:0000256" key="3">
    <source>
        <dbReference type="ARBA" id="ARBA00023163"/>
    </source>
</evidence>